<evidence type="ECO:0000256" key="5">
    <source>
        <dbReference type="SAM" id="MobiDB-lite"/>
    </source>
</evidence>
<dbReference type="InterPro" id="IPR000306">
    <property type="entry name" value="Znf_FYVE"/>
</dbReference>
<sequence>MRTGNLLDGIGATMVDDEFDSEDEDDRMPSLNVAERPANHARNSPSTQMQHKNSDFFKFGQSFYGSESKSFRSSKNNASSFRKSEGGNANSASRRAMVATRIEDIKGIVRRTTLPSEVLETSDHSWNGKVTIPANPILGLPQVVETLKGMFESKAQCEAITAAYAPPVMADSKKKTACKVCEEAFNKYLKPEHCHNCGQMVCADCSDESWPRSMLPHTYFSEKKGKARVCSACNQLMEKLVTALKAGNMDEVIALHEIGNVNFHFPLTVYPDAPYPIHCAAGSGNVGLLEWLVEKQHCPTKDFRTGEPLMNAAGHTILAVAARKGDVTMMGYCLHHLHSSVQEITDIAALQRGLHAALESPGPMPSIGFKKPPKSPLVTPSTSFRRYESNDISAHEETATVPDTGSLQEKAADLAEKLKAAQAAQAPADTAGEGNSESLAKLAGNLVSSLESAQEDAAAIVALANGASSGADPSVNQPPVFESEVSLEFASMAPSSSSAAESTTASSAAASGLAIEVGPTSTGSTDAESSTDPNSFSVNHRGLAVRSLSASNVHTAVSARGEQNQSHSFVTGPKRMNSTKVEPVEDEGPKSRITLPRSPSAQNSTLQAEIQAAARAEVKEGAKGETEMKVAVVA</sequence>
<dbReference type="EMBL" id="HBIC01053600">
    <property type="protein sequence ID" value="CAE0298691.1"/>
    <property type="molecule type" value="Transcribed_RNA"/>
</dbReference>
<evidence type="ECO:0000259" key="6">
    <source>
        <dbReference type="PROSITE" id="PS50178"/>
    </source>
</evidence>
<dbReference type="InterPro" id="IPR017455">
    <property type="entry name" value="Znf_FYVE-rel"/>
</dbReference>
<feature type="region of interest" description="Disordered" evidence="5">
    <location>
        <begin position="516"/>
        <end position="537"/>
    </location>
</feature>
<feature type="compositionally biased region" description="Polar residues" evidence="5">
    <location>
        <begin position="519"/>
        <end position="537"/>
    </location>
</feature>
<feature type="region of interest" description="Disordered" evidence="5">
    <location>
        <begin position="555"/>
        <end position="605"/>
    </location>
</feature>
<dbReference type="Pfam" id="PF01363">
    <property type="entry name" value="FYVE"/>
    <property type="match status" value="1"/>
</dbReference>
<evidence type="ECO:0000313" key="7">
    <source>
        <dbReference type="EMBL" id="CAE0298691.1"/>
    </source>
</evidence>
<dbReference type="InterPro" id="IPR013083">
    <property type="entry name" value="Znf_RING/FYVE/PHD"/>
</dbReference>
<dbReference type="SUPFAM" id="SSF140860">
    <property type="entry name" value="Pseudo ankyrin repeat-like"/>
    <property type="match status" value="1"/>
</dbReference>
<proteinExistence type="predicted"/>
<evidence type="ECO:0000256" key="3">
    <source>
        <dbReference type="ARBA" id="ARBA00022833"/>
    </source>
</evidence>
<feature type="compositionally biased region" description="Polar residues" evidence="5">
    <location>
        <begin position="41"/>
        <end position="51"/>
    </location>
</feature>
<dbReference type="SMART" id="SM00064">
    <property type="entry name" value="FYVE"/>
    <property type="match status" value="1"/>
</dbReference>
<keyword evidence="3" id="KW-0862">Zinc</keyword>
<accession>A0A7S3HL29</accession>
<feature type="region of interest" description="Disordered" evidence="5">
    <location>
        <begin position="66"/>
        <end position="95"/>
    </location>
</feature>
<evidence type="ECO:0000256" key="4">
    <source>
        <dbReference type="PROSITE-ProRule" id="PRU00091"/>
    </source>
</evidence>
<dbReference type="InterPro" id="IPR036770">
    <property type="entry name" value="Ankyrin_rpt-contain_sf"/>
</dbReference>
<dbReference type="SUPFAM" id="SSF57903">
    <property type="entry name" value="FYVE/PHD zinc finger"/>
    <property type="match status" value="1"/>
</dbReference>
<feature type="region of interest" description="Disordered" evidence="5">
    <location>
        <begin position="13"/>
        <end position="52"/>
    </location>
</feature>
<feature type="compositionally biased region" description="Acidic residues" evidence="5">
    <location>
        <begin position="15"/>
        <end position="26"/>
    </location>
</feature>
<dbReference type="GO" id="GO:0008270">
    <property type="term" value="F:zinc ion binding"/>
    <property type="evidence" value="ECO:0007669"/>
    <property type="project" value="UniProtKB-KW"/>
</dbReference>
<feature type="region of interest" description="Disordered" evidence="5">
    <location>
        <begin position="361"/>
        <end position="382"/>
    </location>
</feature>
<dbReference type="Gene3D" id="1.25.40.20">
    <property type="entry name" value="Ankyrin repeat-containing domain"/>
    <property type="match status" value="1"/>
</dbReference>
<feature type="compositionally biased region" description="Polar residues" evidence="5">
    <location>
        <begin position="555"/>
        <end position="569"/>
    </location>
</feature>
<dbReference type="InterPro" id="IPR011011">
    <property type="entry name" value="Znf_FYVE_PHD"/>
</dbReference>
<evidence type="ECO:0000256" key="1">
    <source>
        <dbReference type="ARBA" id="ARBA00022723"/>
    </source>
</evidence>
<keyword evidence="2 4" id="KW-0863">Zinc-finger</keyword>
<protein>
    <recommendedName>
        <fullName evidence="6">FYVE-type domain-containing protein</fullName>
    </recommendedName>
</protein>
<gene>
    <name evidence="7" type="ORF">SELO1098_LOCUS27545</name>
</gene>
<feature type="compositionally biased region" description="Polar residues" evidence="5">
    <location>
        <begin position="66"/>
        <end position="93"/>
    </location>
</feature>
<keyword evidence="1" id="KW-0479">Metal-binding</keyword>
<evidence type="ECO:0000256" key="2">
    <source>
        <dbReference type="ARBA" id="ARBA00022771"/>
    </source>
</evidence>
<reference evidence="7" key="1">
    <citation type="submission" date="2021-01" db="EMBL/GenBank/DDBJ databases">
        <authorList>
            <person name="Corre E."/>
            <person name="Pelletier E."/>
            <person name="Niang G."/>
            <person name="Scheremetjew M."/>
            <person name="Finn R."/>
            <person name="Kale V."/>
            <person name="Holt S."/>
            <person name="Cochrane G."/>
            <person name="Meng A."/>
            <person name="Brown T."/>
            <person name="Cohen L."/>
        </authorList>
    </citation>
    <scope>NUCLEOTIDE SEQUENCE</scope>
    <source>
        <strain evidence="7">CCAP 955/1</strain>
    </source>
</reference>
<dbReference type="AlphaFoldDB" id="A0A7S3HL29"/>
<organism evidence="7">
    <name type="scientific">Spumella elongata</name>
    <dbReference type="NCBI Taxonomy" id="89044"/>
    <lineage>
        <taxon>Eukaryota</taxon>
        <taxon>Sar</taxon>
        <taxon>Stramenopiles</taxon>
        <taxon>Ochrophyta</taxon>
        <taxon>Chrysophyceae</taxon>
        <taxon>Chromulinales</taxon>
        <taxon>Chromulinaceae</taxon>
        <taxon>Spumella</taxon>
    </lineage>
</organism>
<dbReference type="PROSITE" id="PS50178">
    <property type="entry name" value="ZF_FYVE"/>
    <property type="match status" value="1"/>
</dbReference>
<feature type="domain" description="FYVE-type" evidence="6">
    <location>
        <begin position="172"/>
        <end position="238"/>
    </location>
</feature>
<dbReference type="Gene3D" id="3.30.40.10">
    <property type="entry name" value="Zinc/RING finger domain, C3HC4 (zinc finger)"/>
    <property type="match status" value="1"/>
</dbReference>
<name>A0A7S3HL29_9STRA</name>